<evidence type="ECO:0000256" key="12">
    <source>
        <dbReference type="ARBA" id="ARBA00037847"/>
    </source>
</evidence>
<dbReference type="InterPro" id="IPR010598">
    <property type="entry name" value="C5-epim_C"/>
</dbReference>
<protein>
    <recommendedName>
        <fullName evidence="6">heparosan-N-sulfate-glucuronate 5-epimerase</fullName>
        <ecNumber evidence="6">5.1.3.17</ecNumber>
    </recommendedName>
</protein>
<comment type="similarity">
    <text evidence="5">Belongs to the D-glucuronyl C5-epimerase family.</text>
</comment>
<comment type="pathway">
    <text evidence="4">Glycan metabolism; heparan sulfate biosynthesis.</text>
</comment>
<dbReference type="EMBL" id="GGLE01005707">
    <property type="protein sequence ID" value="MBY09833.1"/>
    <property type="molecule type" value="Transcribed_RNA"/>
</dbReference>
<keyword evidence="7" id="KW-0812">Transmembrane</keyword>
<feature type="domain" description="D-glucuronyl C5-epimerase C-terminal" evidence="13">
    <location>
        <begin position="371"/>
        <end position="563"/>
    </location>
</feature>
<evidence type="ECO:0000259" key="14">
    <source>
        <dbReference type="Pfam" id="PF21174"/>
    </source>
</evidence>
<keyword evidence="10" id="KW-0472">Membrane</keyword>
<evidence type="ECO:0000256" key="3">
    <source>
        <dbReference type="ARBA" id="ARBA00004841"/>
    </source>
</evidence>
<keyword evidence="8" id="KW-0735">Signal-anchor</keyword>
<comment type="catalytic activity">
    <reaction evidence="1">
        <text>[heparosan-N-sulfate](n) = [heparan-N-sulfate](n)</text>
        <dbReference type="Rhea" id="RHEA:20197"/>
        <dbReference type="Rhea" id="RHEA-COMP:9556"/>
        <dbReference type="Rhea" id="RHEA-COMP:9557"/>
        <dbReference type="ChEBI" id="CHEBI:58041"/>
        <dbReference type="ChEBI" id="CHEBI:58287"/>
        <dbReference type="EC" id="5.1.3.17"/>
    </reaction>
</comment>
<comment type="pathway">
    <text evidence="3">Glycan metabolism; heparin biosynthesis.</text>
</comment>
<dbReference type="GO" id="GO:0030210">
    <property type="term" value="P:heparin proteoglycan biosynthetic process"/>
    <property type="evidence" value="ECO:0007669"/>
    <property type="project" value="UniProtKB-UniPathway"/>
</dbReference>
<dbReference type="InterPro" id="IPR059154">
    <property type="entry name" value="Glce_b_sandwich"/>
</dbReference>
<dbReference type="GO" id="GO:0047464">
    <property type="term" value="F:heparosan-N-sulfate-glucuronate 5-epimerase activity"/>
    <property type="evidence" value="ECO:0007669"/>
    <property type="project" value="UniProtKB-EC"/>
</dbReference>
<dbReference type="GO" id="GO:0005794">
    <property type="term" value="C:Golgi apparatus"/>
    <property type="evidence" value="ECO:0007669"/>
    <property type="project" value="TreeGrafter"/>
</dbReference>
<dbReference type="Gene3D" id="1.50.10.20">
    <property type="match status" value="1"/>
</dbReference>
<dbReference type="PANTHER" id="PTHR13174:SF3">
    <property type="entry name" value="D-GLUCURONYL C5-EPIMERASE"/>
    <property type="match status" value="1"/>
</dbReference>
<dbReference type="GO" id="GO:0015012">
    <property type="term" value="P:heparan sulfate proteoglycan biosynthetic process"/>
    <property type="evidence" value="ECO:0007669"/>
    <property type="project" value="InterPro"/>
</dbReference>
<dbReference type="AlphaFoldDB" id="A0A2R5LJV9"/>
<dbReference type="SUPFAM" id="SSF81853">
    <property type="entry name" value="Family 10 polysaccharide lyase"/>
    <property type="match status" value="1"/>
</dbReference>
<dbReference type="Pfam" id="PF06662">
    <property type="entry name" value="C5-epim_C"/>
    <property type="match status" value="1"/>
</dbReference>
<keyword evidence="11" id="KW-0413">Isomerase</keyword>
<accession>A0A2R5LJV9</accession>
<dbReference type="InterPro" id="IPR039721">
    <property type="entry name" value="C5-epimerase"/>
</dbReference>
<name>A0A2R5LJV9_9ACAR</name>
<evidence type="ECO:0000256" key="11">
    <source>
        <dbReference type="ARBA" id="ARBA00023235"/>
    </source>
</evidence>
<evidence type="ECO:0000256" key="4">
    <source>
        <dbReference type="ARBA" id="ARBA00005093"/>
    </source>
</evidence>
<proteinExistence type="inferred from homology"/>
<dbReference type="UniPathway" id="UPA00862"/>
<evidence type="ECO:0000256" key="5">
    <source>
        <dbReference type="ARBA" id="ARBA00005584"/>
    </source>
</evidence>
<feature type="domain" description="D-glucuronyl C5-epimerase beta-sandwich" evidence="14">
    <location>
        <begin position="220"/>
        <end position="343"/>
    </location>
</feature>
<organism evidence="15">
    <name type="scientific">Ornithodoros turicata</name>
    <dbReference type="NCBI Taxonomy" id="34597"/>
    <lineage>
        <taxon>Eukaryota</taxon>
        <taxon>Metazoa</taxon>
        <taxon>Ecdysozoa</taxon>
        <taxon>Arthropoda</taxon>
        <taxon>Chelicerata</taxon>
        <taxon>Arachnida</taxon>
        <taxon>Acari</taxon>
        <taxon>Parasitiformes</taxon>
        <taxon>Ixodida</taxon>
        <taxon>Ixodoidea</taxon>
        <taxon>Argasidae</taxon>
        <taxon>Ornithodorinae</taxon>
        <taxon>Ornithodoros</taxon>
    </lineage>
</organism>
<keyword evidence="9" id="KW-1133">Transmembrane helix</keyword>
<evidence type="ECO:0000256" key="6">
    <source>
        <dbReference type="ARBA" id="ARBA00012087"/>
    </source>
</evidence>
<evidence type="ECO:0000256" key="7">
    <source>
        <dbReference type="ARBA" id="ARBA00022692"/>
    </source>
</evidence>
<evidence type="ECO:0000256" key="9">
    <source>
        <dbReference type="ARBA" id="ARBA00022989"/>
    </source>
</evidence>
<comment type="subcellular location">
    <subcellularLocation>
        <location evidence="12">Endomembrane system</location>
        <topology evidence="12">Single-pass membrane protein</topology>
    </subcellularLocation>
    <subcellularLocation>
        <location evidence="2">Membrane</location>
        <topology evidence="2">Single-pass type II membrane protein</topology>
    </subcellularLocation>
</comment>
<evidence type="ECO:0000256" key="8">
    <source>
        <dbReference type="ARBA" id="ARBA00022968"/>
    </source>
</evidence>
<dbReference type="PANTHER" id="PTHR13174">
    <property type="entry name" value="D-GLUCURONYL C5-EPIMERASE"/>
    <property type="match status" value="1"/>
</dbReference>
<dbReference type="EC" id="5.1.3.17" evidence="6"/>
<evidence type="ECO:0000259" key="13">
    <source>
        <dbReference type="Pfam" id="PF06662"/>
    </source>
</evidence>
<evidence type="ECO:0000256" key="2">
    <source>
        <dbReference type="ARBA" id="ARBA00004606"/>
    </source>
</evidence>
<reference evidence="15" key="1">
    <citation type="submission" date="2018-03" db="EMBL/GenBank/DDBJ databases">
        <title>The relapsing fever spirochete Borrelia turicatae persists in the highly oxidative environment of its soft-bodied tick vector.</title>
        <authorList>
            <person name="Bourret T.J."/>
            <person name="Boyle W.K."/>
            <person name="Valenzuela J.G."/>
            <person name="Oliveira F."/>
            <person name="Lopez J.E."/>
        </authorList>
    </citation>
    <scope>NUCLEOTIDE SEQUENCE</scope>
    <source>
        <strain evidence="15">Kansas strain/isolate</strain>
        <tissue evidence="15">Salivary glands</tissue>
    </source>
</reference>
<evidence type="ECO:0000256" key="10">
    <source>
        <dbReference type="ARBA" id="ARBA00023136"/>
    </source>
</evidence>
<dbReference type="Pfam" id="PF21174">
    <property type="entry name" value="Glce_b_sandwich"/>
    <property type="match status" value="1"/>
</dbReference>
<evidence type="ECO:0000256" key="1">
    <source>
        <dbReference type="ARBA" id="ARBA00000434"/>
    </source>
</evidence>
<evidence type="ECO:0000313" key="15">
    <source>
        <dbReference type="EMBL" id="MBY09833.1"/>
    </source>
</evidence>
<sequence>MRMRSTKKILLSLLAMGTTVMALLYWVHCGGSTLSSHTAPVVPSESSYSKINSLHTSEEITCVINNEYSLSCRKEGSEVYVPFSFLQRYFEVYGKIAYREGQQVFDWQHSYSKVVVPTARYHPTGSFLWFDNYNVAVRERVKCISGIEGVPISTQWDARGHFYPVQIAQFGLSHFSKNLSEAAPVFNVLEDGRRAQYGTWVTSSKGKASYVRVFDKASQSSVIEFKTSGTAEDQGVAFSLRKETGNLTLSFDLRVILNGSISVILAGESVSKPSLYGVHYLMTETPLVVDDHDIYYGLGTSHSWIHLTRDLGVDLFKGLNYGQAKAVPRPRNLRIHSIVLRGHGLLDNLTLSSRDHEAHFFDAARWLVRHQNSYGGWPITVTRRLSNGMLELEPGWYSAMAQGQAMSVLTRAYTATEDPRYLDAALRAIAPFKIRSENHGVMATFLGKFVWYEEYPTVPSSFVLNGFIYALFGLYDLKSTCTAGVGACRDAAKLYDDGMVSLKRMLPLFDTGWGTVYDLRHFSLGIAPNIARWDYHATHINQLLFLGTIDDDPIFRATAERWIRYMKGVKAPHN</sequence>